<evidence type="ECO:0000313" key="2">
    <source>
        <dbReference type="Proteomes" id="UP000237194"/>
    </source>
</evidence>
<accession>A0A2S3WEW3</accession>
<organism evidence="1 2">
    <name type="scientific">Pseudomonas putida</name>
    <name type="common">Arthrobacter siderocapsulatus</name>
    <dbReference type="NCBI Taxonomy" id="303"/>
    <lineage>
        <taxon>Bacteria</taxon>
        <taxon>Pseudomonadati</taxon>
        <taxon>Pseudomonadota</taxon>
        <taxon>Gammaproteobacteria</taxon>
        <taxon>Pseudomonadales</taxon>
        <taxon>Pseudomonadaceae</taxon>
        <taxon>Pseudomonas</taxon>
    </lineage>
</organism>
<protein>
    <submittedName>
        <fullName evidence="1">Uncharacterized protein</fullName>
    </submittedName>
</protein>
<sequence length="81" mass="9527">MAVRAEAASGAATSGVPRQFMENQTLAVRLFFRRHLTFRPILIFSLRLWYRLAGFLRDRVYERPRSFSSRDEHLRTSIPTQ</sequence>
<evidence type="ECO:0000313" key="1">
    <source>
        <dbReference type="EMBL" id="POF89486.1"/>
    </source>
</evidence>
<name>A0A2S3WEW3_PSEPU</name>
<gene>
    <name evidence="1" type="ORF">BGP80_16560</name>
</gene>
<reference evidence="1 2" key="2">
    <citation type="submission" date="2018-03" db="EMBL/GenBank/DDBJ databases">
        <title>Draft genome of Pseudomonas putida strain KT-27.</title>
        <authorList>
            <person name="Yoshizawa S."/>
            <person name="Khan N.H."/>
            <person name="Nishimura M."/>
            <person name="Chiura H.X."/>
            <person name="Ogura Y."/>
            <person name="Hayashi T."/>
            <person name="Kogure K."/>
        </authorList>
    </citation>
    <scope>NUCLEOTIDE SEQUENCE [LARGE SCALE GENOMIC DNA]</scope>
    <source>
        <strain evidence="1 2">KT-27</strain>
    </source>
</reference>
<comment type="caution">
    <text evidence="1">The sequence shown here is derived from an EMBL/GenBank/DDBJ whole genome shotgun (WGS) entry which is preliminary data.</text>
</comment>
<dbReference type="EMBL" id="MIND01000018">
    <property type="protein sequence ID" value="POF89486.1"/>
    <property type="molecule type" value="Genomic_DNA"/>
</dbReference>
<dbReference type="AlphaFoldDB" id="A0A2S3WEW3"/>
<dbReference type="Proteomes" id="UP000237194">
    <property type="component" value="Unassembled WGS sequence"/>
</dbReference>
<proteinExistence type="predicted"/>
<reference evidence="1 2" key="1">
    <citation type="submission" date="2016-08" db="EMBL/GenBank/DDBJ databases">
        <authorList>
            <person name="Seilhamer J.J."/>
        </authorList>
    </citation>
    <scope>NUCLEOTIDE SEQUENCE [LARGE SCALE GENOMIC DNA]</scope>
    <source>
        <strain evidence="1 2">KT-27</strain>
    </source>
</reference>